<protein>
    <submittedName>
        <fullName evidence="1">Uncharacterized protein</fullName>
    </submittedName>
</protein>
<dbReference type="EMBL" id="JAHLFT010000095">
    <property type="protein sequence ID" value="MBU3828950.1"/>
    <property type="molecule type" value="Genomic_DNA"/>
</dbReference>
<dbReference type="Proteomes" id="UP000823844">
    <property type="component" value="Unassembled WGS sequence"/>
</dbReference>
<accession>A0A9E2NUB9</accession>
<reference evidence="1" key="2">
    <citation type="submission" date="2021-04" db="EMBL/GenBank/DDBJ databases">
        <authorList>
            <person name="Gilroy R."/>
        </authorList>
    </citation>
    <scope>NUCLEOTIDE SEQUENCE</scope>
    <source>
        <strain evidence="1">F6-686</strain>
    </source>
</reference>
<dbReference type="AlphaFoldDB" id="A0A9E2NUB9"/>
<evidence type="ECO:0000313" key="1">
    <source>
        <dbReference type="EMBL" id="MBU3828950.1"/>
    </source>
</evidence>
<comment type="caution">
    <text evidence="1">The sequence shown here is derived from an EMBL/GenBank/DDBJ whole genome shotgun (WGS) entry which is preliminary data.</text>
</comment>
<proteinExistence type="predicted"/>
<sequence length="50" mass="5518">MVSSIEERGLAKTSSQTRLMKSKALCNLRALEGLEELERLKKAAEALNSL</sequence>
<name>A0A9E2NUB9_9LACO</name>
<reference evidence="1" key="1">
    <citation type="journal article" date="2021" name="PeerJ">
        <title>Extensive microbial diversity within the chicken gut microbiome revealed by metagenomics and culture.</title>
        <authorList>
            <person name="Gilroy R."/>
            <person name="Ravi A."/>
            <person name="Getino M."/>
            <person name="Pursley I."/>
            <person name="Horton D.L."/>
            <person name="Alikhan N.F."/>
            <person name="Baker D."/>
            <person name="Gharbi K."/>
            <person name="Hall N."/>
            <person name="Watson M."/>
            <person name="Adriaenssens E.M."/>
            <person name="Foster-Nyarko E."/>
            <person name="Jarju S."/>
            <person name="Secka A."/>
            <person name="Antonio M."/>
            <person name="Oren A."/>
            <person name="Chaudhuri R.R."/>
            <person name="La Ragione R."/>
            <person name="Hildebrand F."/>
            <person name="Pallen M.J."/>
        </authorList>
    </citation>
    <scope>NUCLEOTIDE SEQUENCE</scope>
    <source>
        <strain evidence="1">F6-686</strain>
    </source>
</reference>
<evidence type="ECO:0000313" key="2">
    <source>
        <dbReference type="Proteomes" id="UP000823844"/>
    </source>
</evidence>
<gene>
    <name evidence="1" type="ORF">H9806_07520</name>
</gene>
<organism evidence="1 2">
    <name type="scientific">Candidatus Lactobacillus pullistercoris</name>
    <dbReference type="NCBI Taxonomy" id="2838636"/>
    <lineage>
        <taxon>Bacteria</taxon>
        <taxon>Bacillati</taxon>
        <taxon>Bacillota</taxon>
        <taxon>Bacilli</taxon>
        <taxon>Lactobacillales</taxon>
        <taxon>Lactobacillaceae</taxon>
        <taxon>Lactobacillus</taxon>
    </lineage>
</organism>